<name>A0A803PNZ2_CANSA</name>
<dbReference type="AlphaFoldDB" id="A0A803PNZ2"/>
<feature type="region of interest" description="Disordered" evidence="1">
    <location>
        <begin position="1"/>
        <end position="40"/>
    </location>
</feature>
<dbReference type="EMBL" id="UZAU01000549">
    <property type="status" value="NOT_ANNOTATED_CDS"/>
    <property type="molecule type" value="Genomic_DNA"/>
</dbReference>
<evidence type="ECO:0000313" key="2">
    <source>
        <dbReference type="EnsemblPlants" id="cds.evm.model.05.2029"/>
    </source>
</evidence>
<dbReference type="Proteomes" id="UP000596661">
    <property type="component" value="Chromosome 5"/>
</dbReference>
<evidence type="ECO:0000313" key="3">
    <source>
        <dbReference type="Proteomes" id="UP000596661"/>
    </source>
</evidence>
<reference evidence="2" key="2">
    <citation type="submission" date="2021-03" db="UniProtKB">
        <authorList>
            <consortium name="EnsemblPlants"/>
        </authorList>
    </citation>
    <scope>IDENTIFICATION</scope>
</reference>
<protein>
    <submittedName>
        <fullName evidence="2">Uncharacterized protein</fullName>
    </submittedName>
</protein>
<organism evidence="2 3">
    <name type="scientific">Cannabis sativa</name>
    <name type="common">Hemp</name>
    <name type="synonym">Marijuana</name>
    <dbReference type="NCBI Taxonomy" id="3483"/>
    <lineage>
        <taxon>Eukaryota</taxon>
        <taxon>Viridiplantae</taxon>
        <taxon>Streptophyta</taxon>
        <taxon>Embryophyta</taxon>
        <taxon>Tracheophyta</taxon>
        <taxon>Spermatophyta</taxon>
        <taxon>Magnoliopsida</taxon>
        <taxon>eudicotyledons</taxon>
        <taxon>Gunneridae</taxon>
        <taxon>Pentapetalae</taxon>
        <taxon>rosids</taxon>
        <taxon>fabids</taxon>
        <taxon>Rosales</taxon>
        <taxon>Cannabaceae</taxon>
        <taxon>Cannabis</taxon>
    </lineage>
</organism>
<proteinExistence type="predicted"/>
<keyword evidence="3" id="KW-1185">Reference proteome</keyword>
<sequence>MIAVRLPSPIRPIPAPLDPKTPCLTRPNPSGPKFHPSNPSVLSSPTIHFESGLNRIKRGFSWWSWHPMVAVVRGDRRSRWKRWICVGFEVEEVARHGGAVEEVARHGGAWVLGLI</sequence>
<accession>A0A803PNZ2</accession>
<evidence type="ECO:0000256" key="1">
    <source>
        <dbReference type="SAM" id="MobiDB-lite"/>
    </source>
</evidence>
<feature type="compositionally biased region" description="Pro residues" evidence="1">
    <location>
        <begin position="9"/>
        <end position="19"/>
    </location>
</feature>
<dbReference type="EnsemblPlants" id="evm.model.05.2029">
    <property type="protein sequence ID" value="cds.evm.model.05.2029"/>
    <property type="gene ID" value="evm.TU.05.2029"/>
</dbReference>
<dbReference type="Gramene" id="evm.model.05.2029">
    <property type="protein sequence ID" value="cds.evm.model.05.2029"/>
    <property type="gene ID" value="evm.TU.05.2029"/>
</dbReference>
<reference evidence="2" key="1">
    <citation type="submission" date="2018-11" db="EMBL/GenBank/DDBJ databases">
        <authorList>
            <person name="Grassa J C."/>
        </authorList>
    </citation>
    <scope>NUCLEOTIDE SEQUENCE [LARGE SCALE GENOMIC DNA]</scope>
</reference>